<comment type="caution">
    <text evidence="6">The sequence shown here is derived from an EMBL/GenBank/DDBJ whole genome shotgun (WGS) entry which is preliminary data.</text>
</comment>
<dbReference type="NCBIfam" id="TIGR00401">
    <property type="entry name" value="msrA"/>
    <property type="match status" value="1"/>
</dbReference>
<dbReference type="InterPro" id="IPR036509">
    <property type="entry name" value="Met_Sox_Rdtase_MsrA_sf"/>
</dbReference>
<protein>
    <recommendedName>
        <fullName evidence="4">Peptide methionine sulfoxide reductase MsrA</fullName>
        <shortName evidence="4">Protein-methionine-S-oxide reductase</shortName>
        <ecNumber evidence="4">1.8.4.11</ecNumber>
    </recommendedName>
    <alternativeName>
        <fullName evidence="4">Peptide-methionine (S)-S-oxide reductase</fullName>
        <shortName evidence="4">Peptide Met(O) reductase</shortName>
    </alternativeName>
</protein>
<dbReference type="GO" id="GO:0008113">
    <property type="term" value="F:peptide-methionine (S)-S-oxide reductase activity"/>
    <property type="evidence" value="ECO:0007669"/>
    <property type="project" value="UniProtKB-UniRule"/>
</dbReference>
<dbReference type="GO" id="GO:0034599">
    <property type="term" value="P:cellular response to oxidative stress"/>
    <property type="evidence" value="ECO:0007669"/>
    <property type="project" value="TreeGrafter"/>
</dbReference>
<evidence type="ECO:0000259" key="5">
    <source>
        <dbReference type="Pfam" id="PF01625"/>
    </source>
</evidence>
<evidence type="ECO:0000256" key="1">
    <source>
        <dbReference type="ARBA" id="ARBA00023002"/>
    </source>
</evidence>
<dbReference type="InterPro" id="IPR002569">
    <property type="entry name" value="Met_Sox_Rdtase_MsrA_dom"/>
</dbReference>
<keyword evidence="7" id="KW-1185">Reference proteome</keyword>
<dbReference type="InParanoid" id="A0A420WDD7"/>
<dbReference type="EC" id="1.8.4.11" evidence="4"/>
<dbReference type="Pfam" id="PF01625">
    <property type="entry name" value="PMSR"/>
    <property type="match status" value="1"/>
</dbReference>
<comment type="catalytic activity">
    <reaction evidence="3 4">
        <text>[thioredoxin]-disulfide + L-methionine + H2O = L-methionine (S)-S-oxide + [thioredoxin]-dithiol</text>
        <dbReference type="Rhea" id="RHEA:19993"/>
        <dbReference type="Rhea" id="RHEA-COMP:10698"/>
        <dbReference type="Rhea" id="RHEA-COMP:10700"/>
        <dbReference type="ChEBI" id="CHEBI:15377"/>
        <dbReference type="ChEBI" id="CHEBI:29950"/>
        <dbReference type="ChEBI" id="CHEBI:50058"/>
        <dbReference type="ChEBI" id="CHEBI:57844"/>
        <dbReference type="ChEBI" id="CHEBI:58772"/>
        <dbReference type="EC" id="1.8.4.11"/>
    </reaction>
</comment>
<dbReference type="PANTHER" id="PTHR42799">
    <property type="entry name" value="MITOCHONDRIAL PEPTIDE METHIONINE SULFOXIDE REDUCTASE"/>
    <property type="match status" value="1"/>
</dbReference>
<keyword evidence="1 4" id="KW-0560">Oxidoreductase</keyword>
<comment type="function">
    <text evidence="4">Has an important function as a repair enzyme for proteins that have been inactivated by oxidation. Catalyzes the reversible oxidation-reduction of methionine sulfoxide in proteins to methionine.</text>
</comment>
<evidence type="ECO:0000256" key="2">
    <source>
        <dbReference type="ARBA" id="ARBA00047806"/>
    </source>
</evidence>
<name>A0A420WDD7_9PROT</name>
<dbReference type="FunCoup" id="A0A420WDD7">
    <property type="interactions" value="475"/>
</dbReference>
<dbReference type="SUPFAM" id="SSF55068">
    <property type="entry name" value="Peptide methionine sulfoxide reductase"/>
    <property type="match status" value="1"/>
</dbReference>
<dbReference type="HAMAP" id="MF_01401">
    <property type="entry name" value="MsrA"/>
    <property type="match status" value="1"/>
</dbReference>
<dbReference type="GO" id="GO:0033744">
    <property type="term" value="F:L-methionine:thioredoxin-disulfide S-oxidoreductase activity"/>
    <property type="evidence" value="ECO:0007669"/>
    <property type="project" value="RHEA"/>
</dbReference>
<accession>A0A420WDD7</accession>
<feature type="domain" description="Peptide methionine sulphoxide reductase MsrA" evidence="5">
    <location>
        <begin position="26"/>
        <end position="174"/>
    </location>
</feature>
<organism evidence="6 7">
    <name type="scientific">Litorimonas taeanensis</name>
    <dbReference type="NCBI Taxonomy" id="568099"/>
    <lineage>
        <taxon>Bacteria</taxon>
        <taxon>Pseudomonadati</taxon>
        <taxon>Pseudomonadota</taxon>
        <taxon>Alphaproteobacteria</taxon>
        <taxon>Maricaulales</taxon>
        <taxon>Robiginitomaculaceae</taxon>
    </lineage>
</organism>
<comment type="catalytic activity">
    <reaction evidence="2 4">
        <text>L-methionyl-[protein] + [thioredoxin]-disulfide + H2O = L-methionyl-(S)-S-oxide-[protein] + [thioredoxin]-dithiol</text>
        <dbReference type="Rhea" id="RHEA:14217"/>
        <dbReference type="Rhea" id="RHEA-COMP:10698"/>
        <dbReference type="Rhea" id="RHEA-COMP:10700"/>
        <dbReference type="Rhea" id="RHEA-COMP:12313"/>
        <dbReference type="Rhea" id="RHEA-COMP:12315"/>
        <dbReference type="ChEBI" id="CHEBI:15377"/>
        <dbReference type="ChEBI" id="CHEBI:16044"/>
        <dbReference type="ChEBI" id="CHEBI:29950"/>
        <dbReference type="ChEBI" id="CHEBI:44120"/>
        <dbReference type="ChEBI" id="CHEBI:50058"/>
        <dbReference type="EC" id="1.8.4.11"/>
    </reaction>
</comment>
<evidence type="ECO:0000256" key="4">
    <source>
        <dbReference type="HAMAP-Rule" id="MF_01401"/>
    </source>
</evidence>
<comment type="similarity">
    <text evidence="4">Belongs to the MsrA Met sulfoxide reductase family.</text>
</comment>
<proteinExistence type="inferred from homology"/>
<dbReference type="PANTHER" id="PTHR42799:SF2">
    <property type="entry name" value="MITOCHONDRIAL PEPTIDE METHIONINE SULFOXIDE REDUCTASE"/>
    <property type="match status" value="1"/>
</dbReference>
<dbReference type="Gene3D" id="3.30.1060.10">
    <property type="entry name" value="Peptide methionine sulphoxide reductase MsrA"/>
    <property type="match status" value="1"/>
</dbReference>
<reference evidence="6 7" key="1">
    <citation type="submission" date="2018-10" db="EMBL/GenBank/DDBJ databases">
        <title>Genomic Encyclopedia of Type Strains, Phase IV (KMG-IV): sequencing the most valuable type-strain genomes for metagenomic binning, comparative biology and taxonomic classification.</title>
        <authorList>
            <person name="Goeker M."/>
        </authorList>
    </citation>
    <scope>NUCLEOTIDE SEQUENCE [LARGE SCALE GENOMIC DNA]</scope>
    <source>
        <strain evidence="6 7">DSM 22008</strain>
    </source>
</reference>
<evidence type="ECO:0000313" key="7">
    <source>
        <dbReference type="Proteomes" id="UP000282211"/>
    </source>
</evidence>
<dbReference type="Proteomes" id="UP000282211">
    <property type="component" value="Unassembled WGS sequence"/>
</dbReference>
<evidence type="ECO:0000256" key="3">
    <source>
        <dbReference type="ARBA" id="ARBA00048782"/>
    </source>
</evidence>
<sequence>MLATIDKHHVNGQSMFGETPEGFEQVLLGMGCFWGAERILWKLDGVHVTSVGYAGGTVTTPNYELVCSGATGHAEIVHVVYDPKVISFDEILKVYFENHDPTQGNRQGNDVGSQYRSALYVYSDEHLAKAKAAATRYEKAYGRPVTTEIGKAPKYYPAEDYHQQYLAKNPEGYCMHGPTGVSCPIPQKVSV</sequence>
<dbReference type="InterPro" id="IPR050162">
    <property type="entry name" value="MsrA_MetSO_reductase"/>
</dbReference>
<feature type="active site" evidence="4">
    <location>
        <position position="32"/>
    </location>
</feature>
<evidence type="ECO:0000313" key="6">
    <source>
        <dbReference type="EMBL" id="RKQ69021.1"/>
    </source>
</evidence>
<dbReference type="GO" id="GO:0005737">
    <property type="term" value="C:cytoplasm"/>
    <property type="evidence" value="ECO:0007669"/>
    <property type="project" value="TreeGrafter"/>
</dbReference>
<dbReference type="EMBL" id="RBII01000002">
    <property type="protein sequence ID" value="RKQ69021.1"/>
    <property type="molecule type" value="Genomic_DNA"/>
</dbReference>
<dbReference type="RefSeq" id="WP_121100987.1">
    <property type="nucleotide sequence ID" value="NZ_RBII01000002.1"/>
</dbReference>
<dbReference type="AlphaFoldDB" id="A0A420WDD7"/>
<gene>
    <name evidence="4" type="primary">msrA</name>
    <name evidence="6" type="ORF">DES40_1799</name>
</gene>
<dbReference type="OrthoDB" id="4174719at2"/>